<dbReference type="RefSeq" id="XP_016507757.1">
    <property type="nucleotide sequence ID" value="XM_016652271.1"/>
</dbReference>
<keyword evidence="1" id="KW-0862">Zinc</keyword>
<gene>
    <name evidence="4" type="primary">LOC107825414</name>
</gene>
<dbReference type="PROSITE" id="PS50158">
    <property type="entry name" value="ZF_CCHC"/>
    <property type="match status" value="1"/>
</dbReference>
<dbReference type="InterPro" id="IPR001878">
    <property type="entry name" value="Znf_CCHC"/>
</dbReference>
<dbReference type="AlphaFoldDB" id="A0A1S4D2W1"/>
<protein>
    <recommendedName>
        <fullName evidence="3">CCHC-type domain-containing protein</fullName>
    </recommendedName>
</protein>
<feature type="compositionally biased region" description="Basic and acidic residues" evidence="2">
    <location>
        <begin position="24"/>
        <end position="51"/>
    </location>
</feature>
<dbReference type="SMR" id="A0A1S4D2W1"/>
<feature type="region of interest" description="Disordered" evidence="2">
    <location>
        <begin position="1"/>
        <end position="83"/>
    </location>
</feature>
<dbReference type="InterPro" id="IPR036875">
    <property type="entry name" value="Znf_CCHC_sf"/>
</dbReference>
<evidence type="ECO:0000313" key="4">
    <source>
        <dbReference type="RefSeq" id="XP_016507757.1"/>
    </source>
</evidence>
<name>A0A1S4D2W1_TOBAC</name>
<proteinExistence type="predicted"/>
<organism evidence="4">
    <name type="scientific">Nicotiana tabacum</name>
    <name type="common">Common tobacco</name>
    <dbReference type="NCBI Taxonomy" id="4097"/>
    <lineage>
        <taxon>Eukaryota</taxon>
        <taxon>Viridiplantae</taxon>
        <taxon>Streptophyta</taxon>
        <taxon>Embryophyta</taxon>
        <taxon>Tracheophyta</taxon>
        <taxon>Spermatophyta</taxon>
        <taxon>Magnoliopsida</taxon>
        <taxon>eudicotyledons</taxon>
        <taxon>Gunneridae</taxon>
        <taxon>Pentapetalae</taxon>
        <taxon>asterids</taxon>
        <taxon>lamiids</taxon>
        <taxon>Solanales</taxon>
        <taxon>Solanaceae</taxon>
        <taxon>Nicotianoideae</taxon>
        <taxon>Nicotianeae</taxon>
        <taxon>Nicotiana</taxon>
    </lineage>
</organism>
<keyword evidence="1" id="KW-0863">Zinc-finger</keyword>
<evidence type="ECO:0000256" key="1">
    <source>
        <dbReference type="PROSITE-ProRule" id="PRU00047"/>
    </source>
</evidence>
<evidence type="ECO:0000259" key="3">
    <source>
        <dbReference type="PROSITE" id="PS50158"/>
    </source>
</evidence>
<dbReference type="GO" id="GO:0003676">
    <property type="term" value="F:nucleic acid binding"/>
    <property type="evidence" value="ECO:0007669"/>
    <property type="project" value="InterPro"/>
</dbReference>
<dbReference type="OrthoDB" id="10440366at2759"/>
<feature type="compositionally biased region" description="Basic and acidic residues" evidence="2">
    <location>
        <begin position="1"/>
        <end position="13"/>
    </location>
</feature>
<evidence type="ECO:0000256" key="2">
    <source>
        <dbReference type="SAM" id="MobiDB-lite"/>
    </source>
</evidence>
<keyword evidence="1" id="KW-0479">Metal-binding</keyword>
<dbReference type="PaxDb" id="4097-A0A1S4D2W1"/>
<dbReference type="SUPFAM" id="SSF57756">
    <property type="entry name" value="Retrovirus zinc finger-like domains"/>
    <property type="match status" value="1"/>
</dbReference>
<feature type="domain" description="CCHC-type" evidence="3">
    <location>
        <begin position="93"/>
        <end position="107"/>
    </location>
</feature>
<accession>A0A1S4D2W1</accession>
<sequence>MADDEHRRLDRFGRLRPPSFSGAKSEDGEGFLDKQIEVVRSQEHGDREAKRPRGLGSSGGVPSGMQSYHSRGHPYKHAQTGHPNLPPFFERDCYECGELGHVRKYCPHFLRGPVQQRS</sequence>
<dbReference type="GO" id="GO:0008270">
    <property type="term" value="F:zinc ion binding"/>
    <property type="evidence" value="ECO:0007669"/>
    <property type="project" value="UniProtKB-KW"/>
</dbReference>
<dbReference type="KEGG" id="nta:107825414"/>
<reference evidence="4" key="1">
    <citation type="submission" date="2025-08" db="UniProtKB">
        <authorList>
            <consortium name="RefSeq"/>
        </authorList>
    </citation>
    <scope>IDENTIFICATION</scope>
</reference>